<keyword evidence="1" id="KW-0732">Signal</keyword>
<feature type="chain" id="PRO_5017235344" evidence="1">
    <location>
        <begin position="20"/>
        <end position="181"/>
    </location>
</feature>
<dbReference type="Proteomes" id="UP000265845">
    <property type="component" value="Unassembled WGS sequence"/>
</dbReference>
<proteinExistence type="predicted"/>
<protein>
    <submittedName>
        <fullName evidence="2">Uncharacterized protein</fullName>
    </submittedName>
</protein>
<reference evidence="2 3" key="1">
    <citation type="submission" date="2018-08" db="EMBL/GenBank/DDBJ databases">
        <title>Henriciella mobilis sp. nov., isolated from seawater.</title>
        <authorList>
            <person name="Cheng H."/>
            <person name="Wu Y.-H."/>
            <person name="Xu X.-W."/>
            <person name="Guo L.-L."/>
        </authorList>
    </citation>
    <scope>NUCLEOTIDE SEQUENCE [LARGE SCALE GENOMIC DNA]</scope>
    <source>
        <strain evidence="2 3">CCUG67844</strain>
    </source>
</reference>
<evidence type="ECO:0000313" key="3">
    <source>
        <dbReference type="Proteomes" id="UP000265845"/>
    </source>
</evidence>
<dbReference type="RefSeq" id="WP_119454771.1">
    <property type="nucleotide sequence ID" value="NZ_QWGA01000008.1"/>
</dbReference>
<keyword evidence="3" id="KW-1185">Reference proteome</keyword>
<gene>
    <name evidence="2" type="ORF">D1222_13400</name>
</gene>
<organism evidence="2 3">
    <name type="scientific">Henriciella algicola</name>
    <dbReference type="NCBI Taxonomy" id="1608422"/>
    <lineage>
        <taxon>Bacteria</taxon>
        <taxon>Pseudomonadati</taxon>
        <taxon>Pseudomonadota</taxon>
        <taxon>Alphaproteobacteria</taxon>
        <taxon>Hyphomonadales</taxon>
        <taxon>Hyphomonadaceae</taxon>
        <taxon>Henriciella</taxon>
    </lineage>
</organism>
<dbReference type="OrthoDB" id="7630353at2"/>
<evidence type="ECO:0000313" key="2">
    <source>
        <dbReference type="EMBL" id="RIJ27392.1"/>
    </source>
</evidence>
<dbReference type="EMBL" id="QWGA01000008">
    <property type="protein sequence ID" value="RIJ27392.1"/>
    <property type="molecule type" value="Genomic_DNA"/>
</dbReference>
<comment type="caution">
    <text evidence="2">The sequence shown here is derived from an EMBL/GenBank/DDBJ whole genome shotgun (WGS) entry which is preliminary data.</text>
</comment>
<dbReference type="AlphaFoldDB" id="A0A399RC86"/>
<evidence type="ECO:0000256" key="1">
    <source>
        <dbReference type="SAM" id="SignalP"/>
    </source>
</evidence>
<name>A0A399RC86_9PROT</name>
<feature type="signal peptide" evidence="1">
    <location>
        <begin position="1"/>
        <end position="19"/>
    </location>
</feature>
<accession>A0A399RC86</accession>
<sequence>MPSPLPSTLIAALFLTACAASPAAADQNAADRAARDLIDRLGAQQTFAMLGWQQNGDYKPAQACFEAWAAAADFTAPNLPDCDAHAEDLARLYASYGTEVDPVAFKSGAYWAGWADFSLAFPGLVADWEAAGGSEDDASFLTHPVCAAPLQQGWEGSAYFYDGAEHPLCRLYKIDPVAAAQ</sequence>